<proteinExistence type="predicted"/>
<name>A0A2P2NMF8_RHIMU</name>
<organism evidence="1">
    <name type="scientific">Rhizophora mucronata</name>
    <name type="common">Asiatic mangrove</name>
    <dbReference type="NCBI Taxonomy" id="61149"/>
    <lineage>
        <taxon>Eukaryota</taxon>
        <taxon>Viridiplantae</taxon>
        <taxon>Streptophyta</taxon>
        <taxon>Embryophyta</taxon>
        <taxon>Tracheophyta</taxon>
        <taxon>Spermatophyta</taxon>
        <taxon>Magnoliopsida</taxon>
        <taxon>eudicotyledons</taxon>
        <taxon>Gunneridae</taxon>
        <taxon>Pentapetalae</taxon>
        <taxon>rosids</taxon>
        <taxon>fabids</taxon>
        <taxon>Malpighiales</taxon>
        <taxon>Rhizophoraceae</taxon>
        <taxon>Rhizophora</taxon>
    </lineage>
</organism>
<accession>A0A2P2NMF8</accession>
<dbReference type="EMBL" id="GGEC01063179">
    <property type="protein sequence ID" value="MBX43663.1"/>
    <property type="molecule type" value="Transcribed_RNA"/>
</dbReference>
<dbReference type="AlphaFoldDB" id="A0A2P2NMF8"/>
<evidence type="ECO:0000313" key="1">
    <source>
        <dbReference type="EMBL" id="MBX43663.1"/>
    </source>
</evidence>
<sequence length="60" mass="6865">MASMSCVSLVNIFSDHVIWFVLAVSKNLEFGSIHSVGVGFIYYCFDRTFSKFIDCRIHPE</sequence>
<protein>
    <submittedName>
        <fullName evidence="1">Uncharacterized protein</fullName>
    </submittedName>
</protein>
<reference evidence="1" key="1">
    <citation type="submission" date="2018-02" db="EMBL/GenBank/DDBJ databases">
        <title>Rhizophora mucronata_Transcriptome.</title>
        <authorList>
            <person name="Meera S.P."/>
            <person name="Sreeshan A."/>
            <person name="Augustine A."/>
        </authorList>
    </citation>
    <scope>NUCLEOTIDE SEQUENCE</scope>
    <source>
        <tissue evidence="1">Leaf</tissue>
    </source>
</reference>